<accession>E0I7Z4</accession>
<gene>
    <name evidence="2" type="ORF">PaecuDRAFT_1745</name>
</gene>
<dbReference type="EMBL" id="AEDD01000004">
    <property type="protein sequence ID" value="EFM11299.1"/>
    <property type="molecule type" value="Genomic_DNA"/>
</dbReference>
<dbReference type="Proteomes" id="UP000005387">
    <property type="component" value="Unassembled WGS sequence"/>
</dbReference>
<organism evidence="2 3">
    <name type="scientific">Paenibacillus curdlanolyticus YK9</name>
    <dbReference type="NCBI Taxonomy" id="717606"/>
    <lineage>
        <taxon>Bacteria</taxon>
        <taxon>Bacillati</taxon>
        <taxon>Bacillota</taxon>
        <taxon>Bacilli</taxon>
        <taxon>Bacillales</taxon>
        <taxon>Paenibacillaceae</taxon>
        <taxon>Paenibacillus</taxon>
    </lineage>
</organism>
<reference evidence="2 3" key="1">
    <citation type="submission" date="2010-07" db="EMBL/GenBank/DDBJ databases">
        <title>The draft genome of Paenibacillus curdlanolyticus YK9.</title>
        <authorList>
            <consortium name="US DOE Joint Genome Institute (JGI-PGF)"/>
            <person name="Lucas S."/>
            <person name="Copeland A."/>
            <person name="Lapidus A."/>
            <person name="Cheng J.-F."/>
            <person name="Bruce D."/>
            <person name="Goodwin L."/>
            <person name="Pitluck S."/>
            <person name="Land M.L."/>
            <person name="Hauser L."/>
            <person name="Chang Y.-J."/>
            <person name="Jeffries C."/>
            <person name="Anderson I.J."/>
            <person name="Johnson E."/>
            <person name="Loganathan U."/>
            <person name="Mulhopadhyay B."/>
            <person name="Kyrpides N."/>
            <person name="Woyke T.J."/>
        </authorList>
    </citation>
    <scope>NUCLEOTIDE SEQUENCE [LARGE SCALE GENOMIC DNA]</scope>
    <source>
        <strain evidence="2 3">YK9</strain>
    </source>
</reference>
<feature type="transmembrane region" description="Helical" evidence="1">
    <location>
        <begin position="7"/>
        <end position="28"/>
    </location>
</feature>
<proteinExistence type="predicted"/>
<sequence length="96" mass="10417">MLQARNVFMLIISIVSGVLIYKLAWAFLFTLPSRGAGWYASGDTELSSLYGLLLTGGLIGYIYLVAKFKTKGSASTIISLSTFMAAFFSSFVISQI</sequence>
<keyword evidence="1" id="KW-1133">Transmembrane helix</keyword>
<keyword evidence="3" id="KW-1185">Reference proteome</keyword>
<name>E0I7Z4_9BACL</name>
<feature type="transmembrane region" description="Helical" evidence="1">
    <location>
        <begin position="73"/>
        <end position="93"/>
    </location>
</feature>
<keyword evidence="1" id="KW-0812">Transmembrane</keyword>
<evidence type="ECO:0000256" key="1">
    <source>
        <dbReference type="SAM" id="Phobius"/>
    </source>
</evidence>
<keyword evidence="1" id="KW-0472">Membrane</keyword>
<dbReference type="STRING" id="717606.PaecuDRAFT_1745"/>
<evidence type="ECO:0000313" key="2">
    <source>
        <dbReference type="EMBL" id="EFM11299.1"/>
    </source>
</evidence>
<protein>
    <submittedName>
        <fullName evidence="2">Uncharacterized protein</fullName>
    </submittedName>
</protein>
<dbReference type="AlphaFoldDB" id="E0I7Z4"/>
<evidence type="ECO:0000313" key="3">
    <source>
        <dbReference type="Proteomes" id="UP000005387"/>
    </source>
</evidence>
<feature type="transmembrane region" description="Helical" evidence="1">
    <location>
        <begin position="48"/>
        <end position="66"/>
    </location>
</feature>
<dbReference type="RefSeq" id="WP_006037756.1">
    <property type="nucleotide sequence ID" value="NZ_AEDD01000004.1"/>
</dbReference>